<name>A0AAV1M5B3_9NEOP</name>
<dbReference type="EMBL" id="CAVLGL010000148">
    <property type="protein sequence ID" value="CAK1602826.1"/>
    <property type="molecule type" value="Genomic_DNA"/>
</dbReference>
<dbReference type="InterPro" id="IPR036397">
    <property type="entry name" value="RNaseH_sf"/>
</dbReference>
<organism evidence="1 2">
    <name type="scientific">Parnassius mnemosyne</name>
    <name type="common">clouded apollo</name>
    <dbReference type="NCBI Taxonomy" id="213953"/>
    <lineage>
        <taxon>Eukaryota</taxon>
        <taxon>Metazoa</taxon>
        <taxon>Ecdysozoa</taxon>
        <taxon>Arthropoda</taxon>
        <taxon>Hexapoda</taxon>
        <taxon>Insecta</taxon>
        <taxon>Pterygota</taxon>
        <taxon>Neoptera</taxon>
        <taxon>Endopterygota</taxon>
        <taxon>Lepidoptera</taxon>
        <taxon>Glossata</taxon>
        <taxon>Ditrysia</taxon>
        <taxon>Papilionoidea</taxon>
        <taxon>Papilionidae</taxon>
        <taxon>Parnassiinae</taxon>
        <taxon>Parnassini</taxon>
        <taxon>Parnassius</taxon>
        <taxon>Driopa</taxon>
    </lineage>
</organism>
<evidence type="ECO:0000313" key="2">
    <source>
        <dbReference type="Proteomes" id="UP001314205"/>
    </source>
</evidence>
<dbReference type="Proteomes" id="UP001314205">
    <property type="component" value="Unassembled WGS sequence"/>
</dbReference>
<gene>
    <name evidence="1" type="ORF">PARMNEM_LOCUS21268</name>
</gene>
<comment type="caution">
    <text evidence="1">The sequence shown here is derived from an EMBL/GenBank/DDBJ whole genome shotgun (WGS) entry which is preliminary data.</text>
</comment>
<keyword evidence="2" id="KW-1185">Reference proteome</keyword>
<dbReference type="PANTHER" id="PTHR47326:SF1">
    <property type="entry name" value="HTH PSQ-TYPE DOMAIN-CONTAINING PROTEIN"/>
    <property type="match status" value="1"/>
</dbReference>
<accession>A0AAV1M5B3</accession>
<dbReference type="GO" id="GO:0003676">
    <property type="term" value="F:nucleic acid binding"/>
    <property type="evidence" value="ECO:0007669"/>
    <property type="project" value="InterPro"/>
</dbReference>
<dbReference type="AlphaFoldDB" id="A0AAV1M5B3"/>
<protein>
    <recommendedName>
        <fullName evidence="3">Tc1-like transposase DDE domain-containing protein</fullName>
    </recommendedName>
</protein>
<evidence type="ECO:0000313" key="1">
    <source>
        <dbReference type="EMBL" id="CAK1602826.1"/>
    </source>
</evidence>
<proteinExistence type="predicted"/>
<evidence type="ECO:0008006" key="3">
    <source>
        <dbReference type="Google" id="ProtNLM"/>
    </source>
</evidence>
<dbReference type="PANTHER" id="PTHR47326">
    <property type="entry name" value="TRANSPOSABLE ELEMENT TC3 TRANSPOSASE-LIKE PROTEIN"/>
    <property type="match status" value="1"/>
</dbReference>
<sequence length="134" mass="15734">MLRDFFFPQLQQFEAYYRATWFQQDGATCHTANASLAVVNEMFGEKLISRRGDIVWPPRSPDLTPLDFFLWGYLKSRVYSNNPATIDQLKTNIRKEMADIPRAMCQGVFTNLRFRFEECLQRDGAHLDDVIFKK</sequence>
<reference evidence="1 2" key="1">
    <citation type="submission" date="2023-11" db="EMBL/GenBank/DDBJ databases">
        <authorList>
            <person name="Hedman E."/>
            <person name="Englund M."/>
            <person name="Stromberg M."/>
            <person name="Nyberg Akerstrom W."/>
            <person name="Nylinder S."/>
            <person name="Jareborg N."/>
            <person name="Kallberg Y."/>
            <person name="Kronander E."/>
        </authorList>
    </citation>
    <scope>NUCLEOTIDE SEQUENCE [LARGE SCALE GENOMIC DNA]</scope>
</reference>
<dbReference type="Gene3D" id="3.30.420.10">
    <property type="entry name" value="Ribonuclease H-like superfamily/Ribonuclease H"/>
    <property type="match status" value="1"/>
</dbReference>